<evidence type="ECO:0000313" key="2">
    <source>
        <dbReference type="Proteomes" id="UP000001903"/>
    </source>
</evidence>
<gene>
    <name evidence="1" type="ordered locus">Htur_4405</name>
</gene>
<accession>D2S1G9</accession>
<protein>
    <submittedName>
        <fullName evidence="1">Uncharacterized protein</fullName>
    </submittedName>
</protein>
<dbReference type="Proteomes" id="UP000001903">
    <property type="component" value="Plasmid pHTUR01"/>
</dbReference>
<dbReference type="HOGENOM" id="CLU_2629630_0_0_2"/>
<name>D2S1G9_HALTV</name>
<reference evidence="1 2" key="1">
    <citation type="journal article" date="2010" name="Stand. Genomic Sci.">
        <title>Complete genome sequence of Haloterrigena turkmenica type strain (4k).</title>
        <authorList>
            <person name="Saunders E."/>
            <person name="Tindall B.J."/>
            <person name="Fahnrich R."/>
            <person name="Lapidus A."/>
            <person name="Copeland A."/>
            <person name="Del Rio T.G."/>
            <person name="Lucas S."/>
            <person name="Chen F."/>
            <person name="Tice H."/>
            <person name="Cheng J.F."/>
            <person name="Han C."/>
            <person name="Detter J.C."/>
            <person name="Bruce D."/>
            <person name="Goodwin L."/>
            <person name="Chain P."/>
            <person name="Pitluck S."/>
            <person name="Pati A."/>
            <person name="Ivanova N."/>
            <person name="Mavromatis K."/>
            <person name="Chen A."/>
            <person name="Palaniappan K."/>
            <person name="Land M."/>
            <person name="Hauser L."/>
            <person name="Chang Y.J."/>
            <person name="Jeffries C.D."/>
            <person name="Brettin T."/>
            <person name="Rohde M."/>
            <person name="Goker M."/>
            <person name="Bristow J."/>
            <person name="Eisen J.A."/>
            <person name="Markowitz V."/>
            <person name="Hugenholtz P."/>
            <person name="Klenk H.P."/>
            <person name="Kyrpides N.C."/>
        </authorList>
    </citation>
    <scope>NUCLEOTIDE SEQUENCE [LARGE SCALE GENOMIC DNA]</scope>
    <source>
        <strain evidence="2">ATCC 51198 / DSM 5511 / JCM 9101 / NCIMB 13204 / VKM B-1734 / 4k</strain>
    </source>
</reference>
<proteinExistence type="predicted"/>
<evidence type="ECO:0000313" key="1">
    <source>
        <dbReference type="EMBL" id="ADB63216.1"/>
    </source>
</evidence>
<keyword evidence="2" id="KW-1185">Reference proteome</keyword>
<organism evidence="1 2">
    <name type="scientific">Haloterrigena turkmenica (strain ATCC 51198 / DSM 5511 / JCM 9101 / NCIMB 13204 / VKM B-1734 / 4k)</name>
    <name type="common">Halococcus turkmenicus</name>
    <dbReference type="NCBI Taxonomy" id="543526"/>
    <lineage>
        <taxon>Archaea</taxon>
        <taxon>Methanobacteriati</taxon>
        <taxon>Methanobacteriota</taxon>
        <taxon>Stenosarchaea group</taxon>
        <taxon>Halobacteria</taxon>
        <taxon>Halobacteriales</taxon>
        <taxon>Natrialbaceae</taxon>
        <taxon>Haloterrigena</taxon>
    </lineage>
</organism>
<dbReference type="AlphaFoldDB" id="D2S1G9"/>
<geneLocation type="plasmid" evidence="1 2">
    <name>pHTUR01</name>
</geneLocation>
<keyword evidence="1" id="KW-0614">Plasmid</keyword>
<dbReference type="EMBL" id="CP001861">
    <property type="protein sequence ID" value="ADB63216.1"/>
    <property type="molecule type" value="Genomic_DNA"/>
</dbReference>
<sequence>MKITAISVTNTSIIIPKVDTGSRDRVLAVIKRRSQSTYGEESGIDRFNRYRIDVLKEVTVSGELLNPFDTLKQESSE</sequence>
<dbReference type="KEGG" id="htu:Htur_4405"/>